<dbReference type="InterPro" id="IPR015890">
    <property type="entry name" value="Chorismate_C"/>
</dbReference>
<name>A0ABV9Q183_9BACL</name>
<comment type="caution">
    <text evidence="4">The sequence shown here is derived from an EMBL/GenBank/DDBJ whole genome shotgun (WGS) entry which is preliminary data.</text>
</comment>
<dbReference type="InterPro" id="IPR006805">
    <property type="entry name" value="Anth_synth_I_N"/>
</dbReference>
<gene>
    <name evidence="4" type="ORF">ACFO8Q_10895</name>
</gene>
<dbReference type="EMBL" id="JBHSHC010000092">
    <property type="protein sequence ID" value="MFC4767860.1"/>
    <property type="molecule type" value="Genomic_DNA"/>
</dbReference>
<feature type="region of interest" description="Disordered" evidence="1">
    <location>
        <begin position="102"/>
        <end position="125"/>
    </location>
</feature>
<dbReference type="Proteomes" id="UP001596002">
    <property type="component" value="Unassembled WGS sequence"/>
</dbReference>
<dbReference type="Pfam" id="PF00425">
    <property type="entry name" value="Chorismate_bind"/>
    <property type="match status" value="1"/>
</dbReference>
<accession>A0ABV9Q183</accession>
<protein>
    <submittedName>
        <fullName evidence="4">Anthranilate synthase component I family protein</fullName>
    </submittedName>
</protein>
<evidence type="ECO:0000259" key="2">
    <source>
        <dbReference type="Pfam" id="PF00425"/>
    </source>
</evidence>
<evidence type="ECO:0000259" key="3">
    <source>
        <dbReference type="Pfam" id="PF04715"/>
    </source>
</evidence>
<sequence length="517" mass="58662">MSEAKGMGIKMIKPGRMQVAHLLNQYTYVPIWAKISKCTLTPWDIYRRIPEFSHRFLLESGKVGRYSFVGGDPRAVLQYDSDSSRGFTKSLPLEKLRSWMASRRSPRNEELRGPSGQPGDEAEDSELPPFLCGMVGFVSYDLGRTIERLPEIAEDDLQTPVLYMIEPSWLIVKDHFTDDLYLAVSVTDPAEYGNAKQQIEDMERWIQEEGEKRARVSGKVDAAAAVRGLETYECSDEEREWSLTKEQFESAVERIKEYIRAGDVFQVNLSLRESRPVRVSPQAVYEKLREINPSPYMGLLEFPELSLVSCSPELLVRLRGDLAETRPIAGTRKRSGDREHDLRMVKELIENEKELAEHVMLVDLERNDLGRVCEYGSVKVDEMMTIEEYSHVMHIVSHVNGILRKDLDAVDLLAAAFPGGTITGAPKIRTMEIIEELEPVRRGIYTGSFGWWAFNGDMELNIAIRTMLIQDGKAYVQAGAGVVIDSVPEREYYESLRKAEALWQAFELAHQSTGVPS</sequence>
<feature type="domain" description="Chorismate-utilising enzyme C-terminal" evidence="2">
    <location>
        <begin position="245"/>
        <end position="498"/>
    </location>
</feature>
<dbReference type="Gene3D" id="3.60.120.10">
    <property type="entry name" value="Anthranilate synthase"/>
    <property type="match status" value="1"/>
</dbReference>
<dbReference type="PRINTS" id="PR00095">
    <property type="entry name" value="ANTSNTHASEI"/>
</dbReference>
<proteinExistence type="predicted"/>
<evidence type="ECO:0000256" key="1">
    <source>
        <dbReference type="SAM" id="MobiDB-lite"/>
    </source>
</evidence>
<keyword evidence="5" id="KW-1185">Reference proteome</keyword>
<reference evidence="5" key="1">
    <citation type="journal article" date="2019" name="Int. J. Syst. Evol. Microbiol.">
        <title>The Global Catalogue of Microorganisms (GCM) 10K type strain sequencing project: providing services to taxonomists for standard genome sequencing and annotation.</title>
        <authorList>
            <consortium name="The Broad Institute Genomics Platform"/>
            <consortium name="The Broad Institute Genome Sequencing Center for Infectious Disease"/>
            <person name="Wu L."/>
            <person name="Ma J."/>
        </authorList>
    </citation>
    <scope>NUCLEOTIDE SEQUENCE [LARGE SCALE GENOMIC DNA]</scope>
    <source>
        <strain evidence="5">WYCCWR 12678</strain>
    </source>
</reference>
<dbReference type="SUPFAM" id="SSF56322">
    <property type="entry name" value="ADC synthase"/>
    <property type="match status" value="1"/>
</dbReference>
<dbReference type="InterPro" id="IPR019999">
    <property type="entry name" value="Anth_synth_I-like"/>
</dbReference>
<dbReference type="InterPro" id="IPR005801">
    <property type="entry name" value="ADC_synthase"/>
</dbReference>
<dbReference type="Pfam" id="PF04715">
    <property type="entry name" value="Anth_synt_I_N"/>
    <property type="match status" value="1"/>
</dbReference>
<evidence type="ECO:0000313" key="4">
    <source>
        <dbReference type="EMBL" id="MFC4767860.1"/>
    </source>
</evidence>
<dbReference type="PANTHER" id="PTHR11236">
    <property type="entry name" value="AMINOBENZOATE/ANTHRANILATE SYNTHASE"/>
    <property type="match status" value="1"/>
</dbReference>
<organism evidence="4 5">
    <name type="scientific">Effusibacillus consociatus</name>
    <dbReference type="NCBI Taxonomy" id="1117041"/>
    <lineage>
        <taxon>Bacteria</taxon>
        <taxon>Bacillati</taxon>
        <taxon>Bacillota</taxon>
        <taxon>Bacilli</taxon>
        <taxon>Bacillales</taxon>
        <taxon>Alicyclobacillaceae</taxon>
        <taxon>Effusibacillus</taxon>
    </lineage>
</organism>
<feature type="domain" description="Anthranilate synthase component I N-terminal" evidence="3">
    <location>
        <begin position="39"/>
        <end position="182"/>
    </location>
</feature>
<dbReference type="PANTHER" id="PTHR11236:SF41">
    <property type="entry name" value="AMINODEOXYCHORISMATE SYNTHASE COMPONENT 1"/>
    <property type="match status" value="1"/>
</dbReference>
<evidence type="ECO:0000313" key="5">
    <source>
        <dbReference type="Proteomes" id="UP001596002"/>
    </source>
</evidence>